<dbReference type="Proteomes" id="UP000184420">
    <property type="component" value="Unassembled WGS sequence"/>
</dbReference>
<dbReference type="Pfam" id="PF16344">
    <property type="entry name" value="FecR_C"/>
    <property type="match status" value="1"/>
</dbReference>
<evidence type="ECO:0000313" key="5">
    <source>
        <dbReference type="Proteomes" id="UP000184420"/>
    </source>
</evidence>
<feature type="domain" description="FecR protein" evidence="2">
    <location>
        <begin position="175"/>
        <end position="272"/>
    </location>
</feature>
<sequence length="388" mass="42584">MKEVQLLLEKYKQGSITAAELERLQELSLQPDAVEIIKTDIDTLLQQGAPDSGWQPADHPEILTYILTQPTLKATRSWRNKWLLAAACLAALAIGTGTWFYQQQRPPAIVAQKAKPIQPGSNKAMLVLADGSTVALDSANLGQIARQGNASINNNGEGITYQTNGKASTIVYNAIVTPRGGQYQLGLPDGSRVWLNAASSIRFPTAFAGKERRVEISGEAYFQVAPNAQQPFFVTVKGNKTMDVQVLGTSFNIMAYPDEQMITTTLESGAVQLLHAGNKTQLQPGLAGSLNEAATFDVATADMEEVLAWKDGKFRFRNTNIQTIMRQIARWYDVEVSYAGDLSDVRLTGVISRRADADDLLQILSATQRVNFETTNNQIKVKPFHQEQ</sequence>
<keyword evidence="1" id="KW-1133">Transmembrane helix</keyword>
<protein>
    <submittedName>
        <fullName evidence="4">FecR family protein</fullName>
    </submittedName>
</protein>
<dbReference type="RefSeq" id="WP_073087748.1">
    <property type="nucleotide sequence ID" value="NZ_FRBL01000016.1"/>
</dbReference>
<feature type="transmembrane region" description="Helical" evidence="1">
    <location>
        <begin position="82"/>
        <end position="101"/>
    </location>
</feature>
<gene>
    <name evidence="4" type="ORF">SAMN05444266_11621</name>
</gene>
<dbReference type="InterPro" id="IPR032508">
    <property type="entry name" value="FecR_C"/>
</dbReference>
<keyword evidence="1" id="KW-0472">Membrane</keyword>
<evidence type="ECO:0000259" key="3">
    <source>
        <dbReference type="Pfam" id="PF16344"/>
    </source>
</evidence>
<name>A0A1M7N3J2_9BACT</name>
<dbReference type="OrthoDB" id="1099963at2"/>
<dbReference type="Gene3D" id="2.60.120.1440">
    <property type="match status" value="1"/>
</dbReference>
<dbReference type="Pfam" id="PF04773">
    <property type="entry name" value="FecR"/>
    <property type="match status" value="1"/>
</dbReference>
<accession>A0A1M7N3J2</accession>
<evidence type="ECO:0000259" key="2">
    <source>
        <dbReference type="Pfam" id="PF04773"/>
    </source>
</evidence>
<dbReference type="AlphaFoldDB" id="A0A1M7N3J2"/>
<dbReference type="InterPro" id="IPR012373">
    <property type="entry name" value="Ferrdict_sens_TM"/>
</dbReference>
<dbReference type="InterPro" id="IPR006860">
    <property type="entry name" value="FecR"/>
</dbReference>
<dbReference type="STRING" id="1419482.SAMN05444266_11621"/>
<proteinExistence type="predicted"/>
<organism evidence="4 5">
    <name type="scientific">Chitinophaga jiangningensis</name>
    <dbReference type="NCBI Taxonomy" id="1419482"/>
    <lineage>
        <taxon>Bacteria</taxon>
        <taxon>Pseudomonadati</taxon>
        <taxon>Bacteroidota</taxon>
        <taxon>Chitinophagia</taxon>
        <taxon>Chitinophagales</taxon>
        <taxon>Chitinophagaceae</taxon>
        <taxon>Chitinophaga</taxon>
    </lineage>
</organism>
<dbReference type="EMBL" id="FRBL01000016">
    <property type="protein sequence ID" value="SHM97550.1"/>
    <property type="molecule type" value="Genomic_DNA"/>
</dbReference>
<keyword evidence="5" id="KW-1185">Reference proteome</keyword>
<evidence type="ECO:0000256" key="1">
    <source>
        <dbReference type="SAM" id="Phobius"/>
    </source>
</evidence>
<dbReference type="PANTHER" id="PTHR30273">
    <property type="entry name" value="PERIPLASMIC SIGNAL SENSOR AND SIGMA FACTOR ACTIVATOR FECR-RELATED"/>
    <property type="match status" value="1"/>
</dbReference>
<reference evidence="4 5" key="1">
    <citation type="submission" date="2016-11" db="EMBL/GenBank/DDBJ databases">
        <authorList>
            <person name="Jaros S."/>
            <person name="Januszkiewicz K."/>
            <person name="Wedrychowicz H."/>
        </authorList>
    </citation>
    <scope>NUCLEOTIDE SEQUENCE [LARGE SCALE GENOMIC DNA]</scope>
    <source>
        <strain evidence="4 5">DSM 27406</strain>
    </source>
</reference>
<evidence type="ECO:0000313" key="4">
    <source>
        <dbReference type="EMBL" id="SHM97550.1"/>
    </source>
</evidence>
<dbReference type="PANTHER" id="PTHR30273:SF2">
    <property type="entry name" value="PROTEIN FECR"/>
    <property type="match status" value="1"/>
</dbReference>
<dbReference type="GO" id="GO:0016989">
    <property type="term" value="F:sigma factor antagonist activity"/>
    <property type="evidence" value="ECO:0007669"/>
    <property type="project" value="TreeGrafter"/>
</dbReference>
<feature type="domain" description="Protein FecR C-terminal" evidence="3">
    <location>
        <begin position="313"/>
        <end position="381"/>
    </location>
</feature>
<dbReference type="Gene3D" id="3.55.50.30">
    <property type="match status" value="1"/>
</dbReference>
<keyword evidence="1" id="KW-0812">Transmembrane</keyword>